<name>A0ACD5ULT7_AVESA</name>
<reference evidence="1" key="1">
    <citation type="submission" date="2021-05" db="EMBL/GenBank/DDBJ databases">
        <authorList>
            <person name="Scholz U."/>
            <person name="Mascher M."/>
            <person name="Fiebig A."/>
        </authorList>
    </citation>
    <scope>NUCLEOTIDE SEQUENCE [LARGE SCALE GENOMIC DNA]</scope>
</reference>
<evidence type="ECO:0000313" key="2">
    <source>
        <dbReference type="Proteomes" id="UP001732700"/>
    </source>
</evidence>
<sequence>MKRKNGPAIDLNAFLERAAAKKRQTKNQSNQLQLVVFQGQSGSGTNMPSEPEVQIPETERAASTEPDIGGTSEDNESGDESSDEYDDDGNCDIEHDPGLRTPISGYAVNDQDPVRRTFIALGPCRPKMKKEDFPQHMCGVMRHFQPKWFDEFKWLEYSVDRDAAYCFVCYLFKDTNKFTSGDSFVNGGFRNWNMKARFRKHAGEINSAHSEDEEKHNMFITPKASISESIALSNAQFKARYLARLKWSLKCIRYILR</sequence>
<accession>A0ACD5ULT7</accession>
<dbReference type="Proteomes" id="UP001732700">
    <property type="component" value="Chromosome 2C"/>
</dbReference>
<organism evidence="1 2">
    <name type="scientific">Avena sativa</name>
    <name type="common">Oat</name>
    <dbReference type="NCBI Taxonomy" id="4498"/>
    <lineage>
        <taxon>Eukaryota</taxon>
        <taxon>Viridiplantae</taxon>
        <taxon>Streptophyta</taxon>
        <taxon>Embryophyta</taxon>
        <taxon>Tracheophyta</taxon>
        <taxon>Spermatophyta</taxon>
        <taxon>Magnoliopsida</taxon>
        <taxon>Liliopsida</taxon>
        <taxon>Poales</taxon>
        <taxon>Poaceae</taxon>
        <taxon>BOP clade</taxon>
        <taxon>Pooideae</taxon>
        <taxon>Poodae</taxon>
        <taxon>Poeae</taxon>
        <taxon>Poeae Chloroplast Group 1 (Aveneae type)</taxon>
        <taxon>Aveninae</taxon>
        <taxon>Avena</taxon>
    </lineage>
</organism>
<protein>
    <submittedName>
        <fullName evidence="1">Uncharacterized protein</fullName>
    </submittedName>
</protein>
<keyword evidence="2" id="KW-1185">Reference proteome</keyword>
<reference evidence="1" key="2">
    <citation type="submission" date="2025-09" db="UniProtKB">
        <authorList>
            <consortium name="EnsemblPlants"/>
        </authorList>
    </citation>
    <scope>IDENTIFICATION</scope>
</reference>
<proteinExistence type="predicted"/>
<evidence type="ECO:0000313" key="1">
    <source>
        <dbReference type="EnsemblPlants" id="AVESA.00010b.r2.2CG0274730.1.CDS.1"/>
    </source>
</evidence>
<dbReference type="EnsemblPlants" id="AVESA.00010b.r2.2CG0274730.1">
    <property type="protein sequence ID" value="AVESA.00010b.r2.2CG0274730.1.CDS.1"/>
    <property type="gene ID" value="AVESA.00010b.r2.2CG0274730"/>
</dbReference>